<evidence type="ECO:0000313" key="2">
    <source>
        <dbReference type="Proteomes" id="UP001151760"/>
    </source>
</evidence>
<gene>
    <name evidence="1" type="ORF">Tco_0990127</name>
</gene>
<organism evidence="1 2">
    <name type="scientific">Tanacetum coccineum</name>
    <dbReference type="NCBI Taxonomy" id="301880"/>
    <lineage>
        <taxon>Eukaryota</taxon>
        <taxon>Viridiplantae</taxon>
        <taxon>Streptophyta</taxon>
        <taxon>Embryophyta</taxon>
        <taxon>Tracheophyta</taxon>
        <taxon>Spermatophyta</taxon>
        <taxon>Magnoliopsida</taxon>
        <taxon>eudicotyledons</taxon>
        <taxon>Gunneridae</taxon>
        <taxon>Pentapetalae</taxon>
        <taxon>asterids</taxon>
        <taxon>campanulids</taxon>
        <taxon>Asterales</taxon>
        <taxon>Asteraceae</taxon>
        <taxon>Asteroideae</taxon>
        <taxon>Anthemideae</taxon>
        <taxon>Anthemidinae</taxon>
        <taxon>Tanacetum</taxon>
    </lineage>
</organism>
<accession>A0ABQ5EW86</accession>
<reference evidence="1" key="1">
    <citation type="journal article" date="2022" name="Int. J. Mol. Sci.">
        <title>Draft Genome of Tanacetum Coccineum: Genomic Comparison of Closely Related Tanacetum-Family Plants.</title>
        <authorList>
            <person name="Yamashiro T."/>
            <person name="Shiraishi A."/>
            <person name="Nakayama K."/>
            <person name="Satake H."/>
        </authorList>
    </citation>
    <scope>NUCLEOTIDE SEQUENCE</scope>
</reference>
<dbReference type="Proteomes" id="UP001151760">
    <property type="component" value="Unassembled WGS sequence"/>
</dbReference>
<dbReference type="EMBL" id="BQNB010016726">
    <property type="protein sequence ID" value="GJT55073.1"/>
    <property type="molecule type" value="Genomic_DNA"/>
</dbReference>
<feature type="non-terminal residue" evidence="1">
    <location>
        <position position="1"/>
    </location>
</feature>
<reference evidence="1" key="2">
    <citation type="submission" date="2022-01" db="EMBL/GenBank/DDBJ databases">
        <authorList>
            <person name="Yamashiro T."/>
            <person name="Shiraishi A."/>
            <person name="Satake H."/>
            <person name="Nakayama K."/>
        </authorList>
    </citation>
    <scope>NUCLEOTIDE SEQUENCE</scope>
</reference>
<keyword evidence="2" id="KW-1185">Reference proteome</keyword>
<proteinExistence type="predicted"/>
<sequence length="380" mass="42951">IGDHGISKVKEHNVVSGDVREALPRMAPGPFRGKNHLVTDKIRDRGLSKVNEHTVVSGGVRGALPSMAPEPFRGKSCLVTDKLLVSEDIDRLGGGSKKRTLNEDLEDHLEVNSRRTDIHIDGPQSEEHIGSTSNDTTVMRKETSALSATKRNRLNNRKLVFEVDDCAGRIVGEDSQTFITMGGCLQQTVFMLVLYRENSSFNLNCQSMARAINSQLASQHKSRRWRLHNHYKNYPTKEQAIMNPPRGVKIPDWEHLCDRFACRGFSGYNFILLRLQMELYYMKHLLARFPFLDEDVIRILLDIPLKEIADLCQPSGVCIKQLSYLKELFRFEVNHKMTNVVPAPPMDPPNTLDRSSYGESVGHSLQLSGTAFEFQSVAYK</sequence>
<evidence type="ECO:0000313" key="1">
    <source>
        <dbReference type="EMBL" id="GJT55073.1"/>
    </source>
</evidence>
<comment type="caution">
    <text evidence="1">The sequence shown here is derived from an EMBL/GenBank/DDBJ whole genome shotgun (WGS) entry which is preliminary data.</text>
</comment>
<name>A0ABQ5EW86_9ASTR</name>
<protein>
    <submittedName>
        <fullName evidence="1">Uncharacterized protein</fullName>
    </submittedName>
</protein>